<keyword evidence="6" id="KW-0472">Membrane</keyword>
<accession>A0ABS9ENZ5</accession>
<evidence type="ECO:0000313" key="10">
    <source>
        <dbReference type="Proteomes" id="UP001200430"/>
    </source>
</evidence>
<organism evidence="9 10">
    <name type="scientific">Dethiosulfovibrio marinus</name>
    <dbReference type="NCBI Taxonomy" id="133532"/>
    <lineage>
        <taxon>Bacteria</taxon>
        <taxon>Thermotogati</taxon>
        <taxon>Synergistota</taxon>
        <taxon>Synergistia</taxon>
        <taxon>Synergistales</taxon>
        <taxon>Dethiosulfovibrionaceae</taxon>
        <taxon>Dethiosulfovibrio</taxon>
    </lineage>
</organism>
<reference evidence="9 10" key="1">
    <citation type="submission" date="2022-01" db="EMBL/GenBank/DDBJ databases">
        <title>Dethiosulfovibrio faecalis sp. nov., a novel proteolytic, non-sulfur-reducing bacterium isolated from a marine aquaculture solid waste bioreactor.</title>
        <authorList>
            <person name="Grabowski S."/>
            <person name="Apolinario E."/>
            <person name="Schneider N."/>
            <person name="Marshall C.W."/>
            <person name="Sowers K.R."/>
        </authorList>
    </citation>
    <scope>NUCLEOTIDE SEQUENCE [LARGE SCALE GENOMIC DNA]</scope>
    <source>
        <strain evidence="9 10">DSM 12537</strain>
    </source>
</reference>
<sequence length="384" mass="39432">MSDELLSQDEINALLEGSLGGDSDGGGGGGSPGLTQAQLEALEDLAGMFSDATTGVIGMLAGREVSVQISEIGEKAQSEVVESIGGNRNLLFSVRCDGFDDAPVSVVMNEGGVVLLADLMMGGEGKDLPDEANELFVNAAQEGLSQVVGSAMTSLSGKLKGRKAIPTDPASEVTEDEWLLFPNLEGDVPVWYVSMEVTIEGLDSFKSFISVPSVHASAFADALIGEPEAPAPSASQPSQGSPTEAPTQRPAQQQAPQPSGSGGAGMSQPPSGEASPPVDVRPAQFSPLQPAAADSSLPSNIGLIADIPVRVTVELGRTRKSVGEVLSFAPGSVIELDKMAGEPVDVLVNGKLIAKGEVVVIDENFGVRVTEILNVGEKIQSIGS</sequence>
<evidence type="ECO:0000256" key="4">
    <source>
        <dbReference type="ARBA" id="ARBA00022500"/>
    </source>
</evidence>
<keyword evidence="3" id="KW-1003">Cell membrane</keyword>
<proteinExistence type="inferred from homology"/>
<keyword evidence="4" id="KW-0145">Chemotaxis</keyword>
<dbReference type="SUPFAM" id="SSF101801">
    <property type="entry name" value="Surface presentation of antigens (SPOA)"/>
    <property type="match status" value="1"/>
</dbReference>
<dbReference type="InterPro" id="IPR036429">
    <property type="entry name" value="SpoA-like_sf"/>
</dbReference>
<keyword evidence="9" id="KW-0966">Cell projection</keyword>
<comment type="subcellular location">
    <subcellularLocation>
        <location evidence="1">Cell membrane</location>
        <topology evidence="1">Peripheral membrane protein</topology>
        <orientation evidence="1">Cytoplasmic side</orientation>
    </subcellularLocation>
</comment>
<protein>
    <submittedName>
        <fullName evidence="9">Flagellar motor switch phosphatase FliY</fullName>
    </submittedName>
</protein>
<dbReference type="Gene3D" id="2.30.330.10">
    <property type="entry name" value="SpoA-like"/>
    <property type="match status" value="1"/>
</dbReference>
<gene>
    <name evidence="9" type="primary">fliY</name>
    <name evidence="9" type="ORF">L2W38_02070</name>
</gene>
<evidence type="ECO:0000256" key="1">
    <source>
        <dbReference type="ARBA" id="ARBA00004413"/>
    </source>
</evidence>
<dbReference type="InterPro" id="IPR051469">
    <property type="entry name" value="FliN/MopA/SpaO"/>
</dbReference>
<evidence type="ECO:0000256" key="7">
    <source>
        <dbReference type="SAM" id="MobiDB-lite"/>
    </source>
</evidence>
<dbReference type="SUPFAM" id="SSF103039">
    <property type="entry name" value="CheC-like"/>
    <property type="match status" value="1"/>
</dbReference>
<evidence type="ECO:0000313" key="9">
    <source>
        <dbReference type="EMBL" id="MCF4141605.1"/>
    </source>
</evidence>
<dbReference type="InterPro" id="IPR001543">
    <property type="entry name" value="FliN-like_C"/>
</dbReference>
<dbReference type="InterPro" id="IPR028976">
    <property type="entry name" value="CheC-like_sf"/>
</dbReference>
<dbReference type="Pfam" id="PF01052">
    <property type="entry name" value="FliMN_C"/>
    <property type="match status" value="1"/>
</dbReference>
<feature type="compositionally biased region" description="Low complexity" evidence="7">
    <location>
        <begin position="227"/>
        <end position="242"/>
    </location>
</feature>
<dbReference type="PRINTS" id="PR00956">
    <property type="entry name" value="FLGMOTORFLIN"/>
</dbReference>
<keyword evidence="10" id="KW-1185">Reference proteome</keyword>
<dbReference type="InterPro" id="IPR012826">
    <property type="entry name" value="FliN"/>
</dbReference>
<comment type="caution">
    <text evidence="9">The sequence shown here is derived from an EMBL/GenBank/DDBJ whole genome shotgun (WGS) entry which is preliminary data.</text>
</comment>
<dbReference type="Gene3D" id="3.40.1550.10">
    <property type="entry name" value="CheC-like"/>
    <property type="match status" value="1"/>
</dbReference>
<feature type="domain" description="Flagellar motor switch protein FliN-like C-terminal" evidence="8">
    <location>
        <begin position="304"/>
        <end position="373"/>
    </location>
</feature>
<dbReference type="NCBIfam" id="TIGR02480">
    <property type="entry name" value="fliN"/>
    <property type="match status" value="1"/>
</dbReference>
<comment type="similarity">
    <text evidence="2">Belongs to the FliN/MopA/SpaO family.</text>
</comment>
<dbReference type="EMBL" id="JAKGUD010000002">
    <property type="protein sequence ID" value="MCF4141605.1"/>
    <property type="molecule type" value="Genomic_DNA"/>
</dbReference>
<evidence type="ECO:0000256" key="6">
    <source>
        <dbReference type="ARBA" id="ARBA00023136"/>
    </source>
</evidence>
<evidence type="ECO:0000256" key="2">
    <source>
        <dbReference type="ARBA" id="ARBA00009226"/>
    </source>
</evidence>
<keyword evidence="9" id="KW-0969">Cilium</keyword>
<evidence type="ECO:0000256" key="5">
    <source>
        <dbReference type="ARBA" id="ARBA00022779"/>
    </source>
</evidence>
<feature type="region of interest" description="Disordered" evidence="7">
    <location>
        <begin position="227"/>
        <end position="284"/>
    </location>
</feature>
<dbReference type="Proteomes" id="UP001200430">
    <property type="component" value="Unassembled WGS sequence"/>
</dbReference>
<evidence type="ECO:0000259" key="8">
    <source>
        <dbReference type="Pfam" id="PF01052"/>
    </source>
</evidence>
<keyword evidence="5" id="KW-0283">Flagellar rotation</keyword>
<evidence type="ECO:0000256" key="3">
    <source>
        <dbReference type="ARBA" id="ARBA00022475"/>
    </source>
</evidence>
<dbReference type="PANTHER" id="PTHR43484">
    <property type="match status" value="1"/>
</dbReference>
<dbReference type="PANTHER" id="PTHR43484:SF1">
    <property type="entry name" value="FLAGELLAR MOTOR SWITCH PROTEIN FLIN"/>
    <property type="match status" value="1"/>
</dbReference>
<dbReference type="RefSeq" id="WP_236098099.1">
    <property type="nucleotide sequence ID" value="NZ_JAKGUD010000002.1"/>
</dbReference>
<dbReference type="InterPro" id="IPR001172">
    <property type="entry name" value="FliN_T3SS_HrcQb"/>
</dbReference>
<name>A0ABS9ENZ5_9BACT</name>
<feature type="compositionally biased region" description="Low complexity" evidence="7">
    <location>
        <begin position="250"/>
        <end position="259"/>
    </location>
</feature>
<keyword evidence="9" id="KW-0282">Flagellum</keyword>